<dbReference type="PANTHER" id="PTHR21485">
    <property type="entry name" value="HAD SUPERFAMILY MEMBERS CMAS AND KDSC"/>
    <property type="match status" value="1"/>
</dbReference>
<comment type="caution">
    <text evidence="1">The sequence shown here is derived from an EMBL/GenBank/DDBJ whole genome shotgun (WGS) entry which is preliminary data.</text>
</comment>
<sequence length="235" mass="25880">MNQRLALIPARGGSKRLPRKNILPFMGKPMVLWTCEAARDSGCFNTVVVSTEDKEIADIVRTAGFSVDERPEELGSDMASCADVCLEFLARSEKAGTFYDALCCLYATAPLRTADDICAVMKLLTSGTDAVHAVSGYDHPPHQMLYQNAEGFLVPAFPLLVTRKSQEVPEGLIGNGSTYAITVTALRKYRSFYPSRIKGYRMPALRSIDIDTAEDFTFLEACAHLLKQEGLTRDI</sequence>
<accession>A0A6L5XL37</accession>
<protein>
    <submittedName>
        <fullName evidence="1">Acylneuraminate cytidylyltransferase family protein</fullName>
    </submittedName>
</protein>
<dbReference type="Pfam" id="PF02348">
    <property type="entry name" value="CTP_transf_3"/>
    <property type="match status" value="1"/>
</dbReference>
<evidence type="ECO:0000313" key="2">
    <source>
        <dbReference type="Proteomes" id="UP000477488"/>
    </source>
</evidence>
<organism evidence="1 2">
    <name type="scientific">Desulfovibrio porci</name>
    <dbReference type="NCBI Taxonomy" id="2605782"/>
    <lineage>
        <taxon>Bacteria</taxon>
        <taxon>Pseudomonadati</taxon>
        <taxon>Thermodesulfobacteriota</taxon>
        <taxon>Desulfovibrionia</taxon>
        <taxon>Desulfovibrionales</taxon>
        <taxon>Desulfovibrionaceae</taxon>
        <taxon>Desulfovibrio</taxon>
    </lineage>
</organism>
<proteinExistence type="predicted"/>
<reference evidence="1 2" key="1">
    <citation type="submission" date="2019-09" db="EMBL/GenBank/DDBJ databases">
        <title>In-depth cultivation of the pig gut microbiome towards novel bacterial diversity and tailored functional studies.</title>
        <authorList>
            <person name="Wylensek D."/>
            <person name="Hitch T.C.A."/>
            <person name="Clavel T."/>
        </authorList>
    </citation>
    <scope>NUCLEOTIDE SEQUENCE [LARGE SCALE GENOMIC DNA]</scope>
    <source>
        <strain evidence="1 2">PG-178-WT-4</strain>
    </source>
</reference>
<dbReference type="Proteomes" id="UP000477488">
    <property type="component" value="Unassembled WGS sequence"/>
</dbReference>
<dbReference type="InterPro" id="IPR050793">
    <property type="entry name" value="CMP-NeuNAc_synthase"/>
</dbReference>
<dbReference type="PANTHER" id="PTHR21485:SF6">
    <property type="entry name" value="N-ACYLNEURAMINATE CYTIDYLYLTRANSFERASE-RELATED"/>
    <property type="match status" value="1"/>
</dbReference>
<evidence type="ECO:0000313" key="1">
    <source>
        <dbReference type="EMBL" id="MSS27808.1"/>
    </source>
</evidence>
<dbReference type="CDD" id="cd02513">
    <property type="entry name" value="CMP-NeuAc_Synthase"/>
    <property type="match status" value="1"/>
</dbReference>
<dbReference type="RefSeq" id="WP_154510611.1">
    <property type="nucleotide sequence ID" value="NZ_VUMH01000005.1"/>
</dbReference>
<dbReference type="EMBL" id="VUMH01000005">
    <property type="protein sequence ID" value="MSS27808.1"/>
    <property type="molecule type" value="Genomic_DNA"/>
</dbReference>
<dbReference type="AlphaFoldDB" id="A0A6L5XL37"/>
<dbReference type="SUPFAM" id="SSF53448">
    <property type="entry name" value="Nucleotide-diphospho-sugar transferases"/>
    <property type="match status" value="1"/>
</dbReference>
<gene>
    <name evidence="1" type="ORF">FYJ44_07025</name>
</gene>
<dbReference type="GO" id="GO:0008781">
    <property type="term" value="F:N-acylneuraminate cytidylyltransferase activity"/>
    <property type="evidence" value="ECO:0007669"/>
    <property type="project" value="TreeGrafter"/>
</dbReference>
<keyword evidence="1" id="KW-0808">Transferase</keyword>
<keyword evidence="2" id="KW-1185">Reference proteome</keyword>
<dbReference type="InterPro" id="IPR029044">
    <property type="entry name" value="Nucleotide-diphossugar_trans"/>
</dbReference>
<name>A0A6L5XL37_9BACT</name>
<dbReference type="InterPro" id="IPR003329">
    <property type="entry name" value="Cytidylyl_trans"/>
</dbReference>
<dbReference type="Gene3D" id="3.90.550.10">
    <property type="entry name" value="Spore Coat Polysaccharide Biosynthesis Protein SpsA, Chain A"/>
    <property type="match status" value="1"/>
</dbReference>
<keyword evidence="1" id="KW-0548">Nucleotidyltransferase</keyword>